<name>A0A2S6Z4C8_9XANT</name>
<feature type="signal peptide" evidence="1">
    <location>
        <begin position="1"/>
        <end position="23"/>
    </location>
</feature>
<protein>
    <submittedName>
        <fullName evidence="2">Uncharacterized protein</fullName>
    </submittedName>
</protein>
<reference evidence="2 3" key="1">
    <citation type="submission" date="2016-08" db="EMBL/GenBank/DDBJ databases">
        <title>Evolution of the type three secretion system and type three effector repertoires in Xanthomonas.</title>
        <authorList>
            <person name="Merda D."/>
            <person name="Briand M."/>
            <person name="Bosis E."/>
            <person name="Rousseau C."/>
            <person name="Portier P."/>
            <person name="Jacques M.-A."/>
            <person name="Fischer-Le Saux M."/>
        </authorList>
    </citation>
    <scope>NUCLEOTIDE SEQUENCE [LARGE SCALE GENOMIC DNA]</scope>
    <source>
        <strain evidence="2 3">CFBP 3122</strain>
    </source>
</reference>
<dbReference type="AlphaFoldDB" id="A0A2S6Z4C8"/>
<evidence type="ECO:0000256" key="1">
    <source>
        <dbReference type="SAM" id="SignalP"/>
    </source>
</evidence>
<proteinExistence type="predicted"/>
<dbReference type="Proteomes" id="UP000238270">
    <property type="component" value="Unassembled WGS sequence"/>
</dbReference>
<comment type="caution">
    <text evidence="2">The sequence shown here is derived from an EMBL/GenBank/DDBJ whole genome shotgun (WGS) entry which is preliminary data.</text>
</comment>
<sequence length="281" mass="31387">MLALKAMSLALINKLLGRPAANASTAASDDYKERIKAFESVLSDCLNVSRNCAGIPAPTGAHFYASVLFTTLCARGVSLAILAPGTSWSKKVTDHWDYASLAVLVRSLLEVRLAFFYLCIEQSTQDEWECRWNIFNLHDCTARIHLFEEMDPNSADIPGFQTQAAELRDRLNSNAFFLALRASDQRKLLHGKSAYLAPLETIAAAAGVEVQQFRWLYKFLSSHVHGLPLSFYRTGQFDERGRGVHCEVEDNYSCLCVSFALTLLVSARDEMEALFVPHVER</sequence>
<evidence type="ECO:0000313" key="3">
    <source>
        <dbReference type="Proteomes" id="UP000238270"/>
    </source>
</evidence>
<accession>A0A2S6Z4C8</accession>
<dbReference type="InterPro" id="IPR043733">
    <property type="entry name" value="DUF5677"/>
</dbReference>
<dbReference type="Pfam" id="PF18928">
    <property type="entry name" value="DUF5677"/>
    <property type="match status" value="1"/>
</dbReference>
<organism evidence="2 3">
    <name type="scientific">Xanthomonas arboricola pv. populi</name>
    <dbReference type="NCBI Taxonomy" id="487823"/>
    <lineage>
        <taxon>Bacteria</taxon>
        <taxon>Pseudomonadati</taxon>
        <taxon>Pseudomonadota</taxon>
        <taxon>Gammaproteobacteria</taxon>
        <taxon>Lysobacterales</taxon>
        <taxon>Lysobacteraceae</taxon>
        <taxon>Xanthomonas</taxon>
    </lineage>
</organism>
<dbReference type="EMBL" id="MIGV01000011">
    <property type="protein sequence ID" value="PPT76054.1"/>
    <property type="molecule type" value="Genomic_DNA"/>
</dbReference>
<evidence type="ECO:0000313" key="2">
    <source>
        <dbReference type="EMBL" id="PPT76054.1"/>
    </source>
</evidence>
<feature type="chain" id="PRO_5015393537" evidence="1">
    <location>
        <begin position="24"/>
        <end position="281"/>
    </location>
</feature>
<gene>
    <name evidence="2" type="ORF">XaplCFBP3122_11420</name>
</gene>
<keyword evidence="1" id="KW-0732">Signal</keyword>